<reference evidence="1 2" key="1">
    <citation type="submission" date="2018-01" db="EMBL/GenBank/DDBJ databases">
        <title>Draft genome sequences of clinical isolates and type strains of oral Veillonella including Veillonella infantum sp., nov.</title>
        <authorList>
            <person name="Mashima I."/>
            <person name="Liao Y.-C."/>
            <person name="Sabharwal A."/>
            <person name="Haase E.M."/>
            <person name="Nakazawa F."/>
            <person name="Scannapieco F.A."/>
        </authorList>
    </citation>
    <scope>NUCLEOTIDE SEQUENCE [LARGE SCALE GENOMIC DNA]</scope>
    <source>
        <strain evidence="1 2">Y6</strain>
    </source>
</reference>
<dbReference type="AlphaFoldDB" id="A0A2S7ZNF8"/>
<accession>A0A2S7ZNF8</accession>
<comment type="caution">
    <text evidence="1">The sequence shown here is derived from an EMBL/GenBank/DDBJ whole genome shotgun (WGS) entry which is preliminary data.</text>
</comment>
<name>A0A2S7ZNF8_9FIRM</name>
<dbReference type="EMBL" id="PPDF01000012">
    <property type="protein sequence ID" value="PQL24687.1"/>
    <property type="molecule type" value="Genomic_DNA"/>
</dbReference>
<gene>
    <name evidence="1" type="ORF">VTHSUH11_06800</name>
</gene>
<evidence type="ECO:0000313" key="2">
    <source>
        <dbReference type="Proteomes" id="UP000238877"/>
    </source>
</evidence>
<dbReference type="RefSeq" id="WP_105093109.1">
    <property type="nucleotide sequence ID" value="NZ_PPDF01000012.1"/>
</dbReference>
<dbReference type="InterPro" id="IPR027417">
    <property type="entry name" value="P-loop_NTPase"/>
</dbReference>
<dbReference type="Proteomes" id="UP000238877">
    <property type="component" value="Unassembled WGS sequence"/>
</dbReference>
<sequence length="202" mass="23343">MKLIIFTGPPASGKSSLSSDIAKDLKIDCISKDLFKIHLFDKYGFKNHDEKKLLSIKGEAMMYRVIKFYISRNKDLIIDNNFKEFDTLRILLNANNQVELFCVVCMADYKILATRYNKRIQEDKRHLGLSTTNYFPYITGISNLHKPITEDDVSNIQKNVLENSVGDNVLHLNTNHIETDYINLYNQVKKYISKGEADLIEL</sequence>
<dbReference type="Pfam" id="PF13671">
    <property type="entry name" value="AAA_33"/>
    <property type="match status" value="1"/>
</dbReference>
<protein>
    <submittedName>
        <fullName evidence="1">Uncharacterized protein</fullName>
    </submittedName>
</protein>
<dbReference type="SUPFAM" id="SSF52540">
    <property type="entry name" value="P-loop containing nucleoside triphosphate hydrolases"/>
    <property type="match status" value="1"/>
</dbReference>
<dbReference type="Gene3D" id="3.40.50.300">
    <property type="entry name" value="P-loop containing nucleotide triphosphate hydrolases"/>
    <property type="match status" value="1"/>
</dbReference>
<evidence type="ECO:0000313" key="1">
    <source>
        <dbReference type="EMBL" id="PQL24687.1"/>
    </source>
</evidence>
<proteinExistence type="predicted"/>
<organism evidence="1 2">
    <name type="scientific">Veillonella tobetsuensis</name>
    <dbReference type="NCBI Taxonomy" id="1110546"/>
    <lineage>
        <taxon>Bacteria</taxon>
        <taxon>Bacillati</taxon>
        <taxon>Bacillota</taxon>
        <taxon>Negativicutes</taxon>
        <taxon>Veillonellales</taxon>
        <taxon>Veillonellaceae</taxon>
        <taxon>Veillonella</taxon>
    </lineage>
</organism>